<feature type="compositionally biased region" description="Polar residues" evidence="1">
    <location>
        <begin position="74"/>
        <end position="87"/>
    </location>
</feature>
<proteinExistence type="predicted"/>
<accession>A0A7M4CBU4</accession>
<protein>
    <submittedName>
        <fullName evidence="2">ArsX</fullName>
    </submittedName>
</protein>
<feature type="compositionally biased region" description="Polar residues" evidence="1">
    <location>
        <begin position="126"/>
        <end position="135"/>
    </location>
</feature>
<organism evidence="2">
    <name type="scientific">Byssochlamys spectabilis</name>
    <name type="common">Paecilomyces variotii</name>
    <dbReference type="NCBI Taxonomy" id="264951"/>
    <lineage>
        <taxon>Eukaryota</taxon>
        <taxon>Fungi</taxon>
        <taxon>Dikarya</taxon>
        <taxon>Ascomycota</taxon>
        <taxon>Pezizomycotina</taxon>
        <taxon>Eurotiomycetes</taxon>
        <taxon>Eurotiomycetidae</taxon>
        <taxon>Eurotiales</taxon>
        <taxon>Thermoascaceae</taxon>
        <taxon>Paecilomyces</taxon>
    </lineage>
</organism>
<reference evidence="2" key="1">
    <citation type="journal article" date="2020" name="bioRxiv">
        <title>Eukaryotic transposable elements as cargo carriers: the forging of metal resistance in the fungus Paecilomyces variotii.</title>
        <authorList>
            <person name="Urquhart A.S."/>
            <person name="Chong N.F."/>
            <person name="Yang Y."/>
            <person name="Idnurm A."/>
        </authorList>
    </citation>
    <scope>NUCLEOTIDE SEQUENCE</scope>
    <source>
        <strain evidence="2">CBS 144490</strain>
    </source>
</reference>
<dbReference type="AlphaFoldDB" id="A0A7M4CBU4"/>
<evidence type="ECO:0000256" key="1">
    <source>
        <dbReference type="SAM" id="MobiDB-lite"/>
    </source>
</evidence>
<sequence length="162" mass="17937">MARSAKTSDALGLGACRTFSAWSTQLLSLERHNTHKTQVFQEGRSKMTRENSLLRSLLILRGLTETEIEGYLRSQRQPTNSSSQGQLKVTPVAAKSRPPTSQRHALVDGHYLPMRSSKMEPGSPEMISSVSNPVSDRTAVSPKPQDRMQSNRRNQGCPHGHS</sequence>
<name>A0A7M4CBU4_BYSSP</name>
<dbReference type="EMBL" id="MT022027">
    <property type="protein sequence ID" value="QOD95015.1"/>
    <property type="molecule type" value="Genomic_DNA"/>
</dbReference>
<gene>
    <name evidence="2" type="primary">arsX</name>
</gene>
<feature type="region of interest" description="Disordered" evidence="1">
    <location>
        <begin position="72"/>
        <end position="162"/>
    </location>
</feature>
<evidence type="ECO:0000313" key="2">
    <source>
        <dbReference type="EMBL" id="QOD95015.1"/>
    </source>
</evidence>